<dbReference type="EMBL" id="JBHTJP010000002">
    <property type="protein sequence ID" value="MFD0975270.1"/>
    <property type="molecule type" value="Genomic_DNA"/>
</dbReference>
<dbReference type="PROSITE" id="PS51257">
    <property type="entry name" value="PROKAR_LIPOPROTEIN"/>
    <property type="match status" value="1"/>
</dbReference>
<evidence type="ECO:0008006" key="3">
    <source>
        <dbReference type="Google" id="ProtNLM"/>
    </source>
</evidence>
<dbReference type="RefSeq" id="WP_380736281.1">
    <property type="nucleotide sequence ID" value="NZ_JBHTJP010000002.1"/>
</dbReference>
<organism evidence="1 2">
    <name type="scientific">Salinimicrobium gaetbulicola</name>
    <dbReference type="NCBI Taxonomy" id="999702"/>
    <lineage>
        <taxon>Bacteria</taxon>
        <taxon>Pseudomonadati</taxon>
        <taxon>Bacteroidota</taxon>
        <taxon>Flavobacteriia</taxon>
        <taxon>Flavobacteriales</taxon>
        <taxon>Flavobacteriaceae</taxon>
        <taxon>Salinimicrobium</taxon>
    </lineage>
</organism>
<name>A0ABW3IC49_9FLAO</name>
<proteinExistence type="predicted"/>
<comment type="caution">
    <text evidence="1">The sequence shown here is derived from an EMBL/GenBank/DDBJ whole genome shotgun (WGS) entry which is preliminary data.</text>
</comment>
<evidence type="ECO:0000313" key="1">
    <source>
        <dbReference type="EMBL" id="MFD0975270.1"/>
    </source>
</evidence>
<sequence length="114" mass="13550">MKKRESLIFKIFLLMTMTIVSSCSKDNTDLMEINGRFIQENSNCEPFDCTEYIQFIGNSQADLGFGDIVYRVTYKIIDKKIELYFDQDRKMNFSFIIKDERTLIRTEDNTLWSQ</sequence>
<protein>
    <recommendedName>
        <fullName evidence="3">Lipoprotein</fullName>
    </recommendedName>
</protein>
<evidence type="ECO:0000313" key="2">
    <source>
        <dbReference type="Proteomes" id="UP001597100"/>
    </source>
</evidence>
<gene>
    <name evidence="1" type="ORF">ACFQ1G_00560</name>
</gene>
<dbReference type="Proteomes" id="UP001597100">
    <property type="component" value="Unassembled WGS sequence"/>
</dbReference>
<reference evidence="2" key="1">
    <citation type="journal article" date="2019" name="Int. J. Syst. Evol. Microbiol.">
        <title>The Global Catalogue of Microorganisms (GCM) 10K type strain sequencing project: providing services to taxonomists for standard genome sequencing and annotation.</title>
        <authorList>
            <consortium name="The Broad Institute Genomics Platform"/>
            <consortium name="The Broad Institute Genome Sequencing Center for Infectious Disease"/>
            <person name="Wu L."/>
            <person name="Ma J."/>
        </authorList>
    </citation>
    <scope>NUCLEOTIDE SEQUENCE [LARGE SCALE GENOMIC DNA]</scope>
    <source>
        <strain evidence="2">CCUG 60898</strain>
    </source>
</reference>
<accession>A0ABW3IC49</accession>
<keyword evidence="2" id="KW-1185">Reference proteome</keyword>